<dbReference type="OrthoDB" id="1437277at2"/>
<feature type="transmembrane region" description="Helical" evidence="1">
    <location>
        <begin position="70"/>
        <end position="93"/>
    </location>
</feature>
<dbReference type="Proteomes" id="UP000008634">
    <property type="component" value="Chromosome"/>
</dbReference>
<keyword evidence="1" id="KW-0812">Transmembrane</keyword>
<reference evidence="2 3" key="1">
    <citation type="journal article" date="2010" name="Stand. Genomic Sci.">
        <title>Complete genome sequence of Cellulophaga algicola type strain (IC166).</title>
        <authorList>
            <person name="Abt B."/>
            <person name="Lu M."/>
            <person name="Misra M."/>
            <person name="Han C."/>
            <person name="Nolan M."/>
            <person name="Lucas S."/>
            <person name="Hammon N."/>
            <person name="Deshpande S."/>
            <person name="Cheng J.F."/>
            <person name="Tapia R."/>
            <person name="Goodwin L."/>
            <person name="Pitluck S."/>
            <person name="Liolios K."/>
            <person name="Pagani I."/>
            <person name="Ivanova N."/>
            <person name="Mavromatis K."/>
            <person name="Ovchinikova G."/>
            <person name="Pati A."/>
            <person name="Chen A."/>
            <person name="Palaniappan K."/>
            <person name="Land M."/>
            <person name="Hauser L."/>
            <person name="Chang Y.J."/>
            <person name="Jeffries C.D."/>
            <person name="Detter J.C."/>
            <person name="Brambilla E."/>
            <person name="Rohde M."/>
            <person name="Tindall B.J."/>
            <person name="Goker M."/>
            <person name="Woyke T."/>
            <person name="Bristow J."/>
            <person name="Eisen J.A."/>
            <person name="Markowitz V."/>
            <person name="Hugenholtz P."/>
            <person name="Kyrpides N.C."/>
            <person name="Klenk H.P."/>
            <person name="Lapidus A."/>
        </authorList>
    </citation>
    <scope>NUCLEOTIDE SEQUENCE [LARGE SCALE GENOMIC DNA]</scope>
    <source>
        <strain evidence="3">DSM 14237 / IC166 / ACAM 630</strain>
    </source>
</reference>
<keyword evidence="1" id="KW-0472">Membrane</keyword>
<dbReference type="STRING" id="688270.Celal_0522"/>
<dbReference type="HOGENOM" id="CLU_596729_0_0_10"/>
<sequence>MAINPDFLHANFKDNVSKSKLIIGVLLGLILAFLLYEFFYFSREIFRVLSLTSEYDISIFSDDEVSFYNLIFAFLAAIFGQSTCFVYWFDFPLKAFNFRPTRLRTIVNDQRNLNWYFLNWFVKVALVFGVLFYVDGLGWYYDFSFYPEFIYLFILILVVLFLQTWTTILLVFKTRAFKWMLLSGIVLTGVAIGLSKINLISYTTINNLVIEKRINSRFQLKLPYSNMYTKQTKRITLPKVSVAFAKNDAAYMAPVYLLGDDVYTIKSLFLKMNNLNMQRLEFERMQEAGFYFQIDRNMPMSVVENIKKELGILDFQWLNFMVMPPNSTSDEFRYFSNDILSLKIGNQQHSVYLDFEKNEYSNPIEIRFIEGKFMINNTIVAKEDFSSVLLEHINRDKNYYFNFYFNDSLLFGHYIETYSQLLETTNEFRDNLSERMYGIQFSKLNQEGKEVIQNAFPFRYNEVVYE</sequence>
<dbReference type="AlphaFoldDB" id="E6XBM6"/>
<dbReference type="RefSeq" id="WP_013549356.1">
    <property type="nucleotide sequence ID" value="NC_014934.1"/>
</dbReference>
<evidence type="ECO:0000313" key="3">
    <source>
        <dbReference type="Proteomes" id="UP000008634"/>
    </source>
</evidence>
<name>E6XBM6_CELAD</name>
<dbReference type="KEGG" id="cao:Celal_0522"/>
<keyword evidence="1" id="KW-1133">Transmembrane helix</keyword>
<dbReference type="eggNOG" id="ENOG50327YH">
    <property type="taxonomic scope" value="Bacteria"/>
</dbReference>
<feature type="transmembrane region" description="Helical" evidence="1">
    <location>
        <begin position="179"/>
        <end position="199"/>
    </location>
</feature>
<evidence type="ECO:0008006" key="4">
    <source>
        <dbReference type="Google" id="ProtNLM"/>
    </source>
</evidence>
<feature type="transmembrane region" description="Helical" evidence="1">
    <location>
        <begin position="149"/>
        <end position="172"/>
    </location>
</feature>
<proteinExistence type="predicted"/>
<organism evidence="2 3">
    <name type="scientific">Cellulophaga algicola (strain DSM 14237 / IC166 / ACAM 630)</name>
    <dbReference type="NCBI Taxonomy" id="688270"/>
    <lineage>
        <taxon>Bacteria</taxon>
        <taxon>Pseudomonadati</taxon>
        <taxon>Bacteroidota</taxon>
        <taxon>Flavobacteriia</taxon>
        <taxon>Flavobacteriales</taxon>
        <taxon>Flavobacteriaceae</taxon>
        <taxon>Cellulophaga</taxon>
    </lineage>
</organism>
<evidence type="ECO:0000256" key="1">
    <source>
        <dbReference type="SAM" id="Phobius"/>
    </source>
</evidence>
<accession>E6XBM6</accession>
<feature type="transmembrane region" description="Helical" evidence="1">
    <location>
        <begin position="113"/>
        <end position="134"/>
    </location>
</feature>
<feature type="transmembrane region" description="Helical" evidence="1">
    <location>
        <begin position="21"/>
        <end position="41"/>
    </location>
</feature>
<dbReference type="EMBL" id="CP002453">
    <property type="protein sequence ID" value="ADV47861.1"/>
    <property type="molecule type" value="Genomic_DNA"/>
</dbReference>
<evidence type="ECO:0000313" key="2">
    <source>
        <dbReference type="EMBL" id="ADV47861.1"/>
    </source>
</evidence>
<gene>
    <name evidence="2" type="ordered locus">Celal_0522</name>
</gene>
<protein>
    <recommendedName>
        <fullName evidence="4">Transmembrane protein</fullName>
    </recommendedName>
</protein>
<keyword evidence="3" id="KW-1185">Reference proteome</keyword>